<dbReference type="EMBL" id="CP030941">
    <property type="protein sequence ID" value="UUP15613.1"/>
    <property type="molecule type" value="Genomic_DNA"/>
</dbReference>
<organism evidence="2 3">
    <name type="scientific">Nitratireductor thuwali</name>
    <dbReference type="NCBI Taxonomy" id="2267699"/>
    <lineage>
        <taxon>Bacteria</taxon>
        <taxon>Pseudomonadati</taxon>
        <taxon>Pseudomonadota</taxon>
        <taxon>Alphaproteobacteria</taxon>
        <taxon>Hyphomicrobiales</taxon>
        <taxon>Phyllobacteriaceae</taxon>
        <taxon>Nitratireductor</taxon>
    </lineage>
</organism>
<keyword evidence="1" id="KW-0812">Transmembrane</keyword>
<protein>
    <submittedName>
        <fullName evidence="2">Uncharacterized protein</fullName>
    </submittedName>
</protein>
<accession>A0ABY5MFV6</accession>
<keyword evidence="1" id="KW-0472">Membrane</keyword>
<keyword evidence="3" id="KW-1185">Reference proteome</keyword>
<dbReference type="RefSeq" id="WP_338528109.1">
    <property type="nucleotide sequence ID" value="NZ_CP030941.1"/>
</dbReference>
<name>A0ABY5MFV6_9HYPH</name>
<sequence>MQILWIALAILGIGLALLIVNHDGGRVFGLQNDIFASLLYLSLWVSVLIVGLAGHYYRRGNMLRDLAFWALLILILSVLYAYRLDLAAWVGL</sequence>
<evidence type="ECO:0000256" key="1">
    <source>
        <dbReference type="SAM" id="Phobius"/>
    </source>
</evidence>
<feature type="transmembrane region" description="Helical" evidence="1">
    <location>
        <begin position="66"/>
        <end position="82"/>
    </location>
</feature>
<reference evidence="2 3" key="1">
    <citation type="submission" date="2018-07" db="EMBL/GenBank/DDBJ databases">
        <title>Genome sequence of Nitratireductor thuwali#1536.</title>
        <authorList>
            <person name="Michoud G."/>
            <person name="Merlino G."/>
            <person name="Sefrji F.O."/>
            <person name="Daffonchio D."/>
        </authorList>
    </citation>
    <scope>NUCLEOTIDE SEQUENCE [LARGE SCALE GENOMIC DNA]</scope>
    <source>
        <strain evidence="3">Nit1536</strain>
    </source>
</reference>
<dbReference type="Proteomes" id="UP001342418">
    <property type="component" value="Chromosome"/>
</dbReference>
<feature type="transmembrane region" description="Helical" evidence="1">
    <location>
        <begin position="34"/>
        <end position="54"/>
    </location>
</feature>
<keyword evidence="1" id="KW-1133">Transmembrane helix</keyword>
<evidence type="ECO:0000313" key="3">
    <source>
        <dbReference type="Proteomes" id="UP001342418"/>
    </source>
</evidence>
<gene>
    <name evidence="2" type="ORF">NTH_00051</name>
</gene>
<proteinExistence type="predicted"/>
<evidence type="ECO:0000313" key="2">
    <source>
        <dbReference type="EMBL" id="UUP15613.1"/>
    </source>
</evidence>